<proteinExistence type="predicted"/>
<dbReference type="SUPFAM" id="SSF56219">
    <property type="entry name" value="DNase I-like"/>
    <property type="match status" value="1"/>
</dbReference>
<dbReference type="InterPro" id="IPR036691">
    <property type="entry name" value="Endo/exonu/phosph_ase_sf"/>
</dbReference>
<organism evidence="1">
    <name type="scientific">Graphocephala atropunctata</name>
    <dbReference type="NCBI Taxonomy" id="36148"/>
    <lineage>
        <taxon>Eukaryota</taxon>
        <taxon>Metazoa</taxon>
        <taxon>Ecdysozoa</taxon>
        <taxon>Arthropoda</taxon>
        <taxon>Hexapoda</taxon>
        <taxon>Insecta</taxon>
        <taxon>Pterygota</taxon>
        <taxon>Neoptera</taxon>
        <taxon>Paraneoptera</taxon>
        <taxon>Hemiptera</taxon>
        <taxon>Auchenorrhyncha</taxon>
        <taxon>Membracoidea</taxon>
        <taxon>Cicadellidae</taxon>
        <taxon>Cicadellinae</taxon>
        <taxon>Cicadellini</taxon>
        <taxon>Graphocephala</taxon>
    </lineage>
</organism>
<feature type="non-terminal residue" evidence="1">
    <location>
        <position position="1"/>
    </location>
</feature>
<name>A0A1B6LQ77_9HEMI</name>
<feature type="non-terminal residue" evidence="1">
    <location>
        <position position="134"/>
    </location>
</feature>
<dbReference type="EMBL" id="GEBQ01014107">
    <property type="protein sequence ID" value="JAT25870.1"/>
    <property type="molecule type" value="Transcribed_RNA"/>
</dbReference>
<accession>A0A1B6LQ77</accession>
<reference evidence="1" key="1">
    <citation type="submission" date="2015-11" db="EMBL/GenBank/DDBJ databases">
        <title>De novo transcriptome assembly of four potential Pierce s Disease insect vectors from Arizona vineyards.</title>
        <authorList>
            <person name="Tassone E.E."/>
        </authorList>
    </citation>
    <scope>NUCLEOTIDE SEQUENCE</scope>
</reference>
<protein>
    <recommendedName>
        <fullName evidence="2">Endonuclease/exonuclease/phosphatase domain-containing protein</fullName>
    </recommendedName>
</protein>
<evidence type="ECO:0000313" key="1">
    <source>
        <dbReference type="EMBL" id="JAT25870.1"/>
    </source>
</evidence>
<evidence type="ECO:0008006" key="2">
    <source>
        <dbReference type="Google" id="ProtNLM"/>
    </source>
</evidence>
<dbReference type="Gene3D" id="3.60.10.10">
    <property type="entry name" value="Endonuclease/exonuclease/phosphatase"/>
    <property type="match status" value="1"/>
</dbReference>
<gene>
    <name evidence="1" type="ORF">g.53643</name>
</gene>
<sequence>FSCKSTAWKLKKIYVRKNPSLSIFHQNIDRVCNKIDGLNTLLNSLKPDIVILTEHGQKQETMNNTRLIGYLLITAYCRKAHIKGGVAIYVKAELESRVEVIDTQHRCVKMLCGVATMKIKLGKSFLFITGVYRT</sequence>
<dbReference type="AlphaFoldDB" id="A0A1B6LQ77"/>